<gene>
    <name evidence="4" type="ORF">SAMN04488042_101702</name>
</gene>
<keyword evidence="2 4" id="KW-0378">Hydrolase</keyword>
<evidence type="ECO:0000313" key="5">
    <source>
        <dbReference type="Proteomes" id="UP000199144"/>
    </source>
</evidence>
<dbReference type="Proteomes" id="UP000199144">
    <property type="component" value="Unassembled WGS sequence"/>
</dbReference>
<feature type="domain" description="Choloylglycine hydrolase/NAAA C-terminal" evidence="3">
    <location>
        <begin position="49"/>
        <end position="337"/>
    </location>
</feature>
<dbReference type="PANTHER" id="PTHR35527:SF2">
    <property type="entry name" value="HYDROLASE"/>
    <property type="match status" value="1"/>
</dbReference>
<dbReference type="InterPro" id="IPR029132">
    <property type="entry name" value="CBAH/NAAA_C"/>
</dbReference>
<accession>A0A1I4IQG9</accession>
<protein>
    <submittedName>
        <fullName evidence="4">Choloylglycine hydrolase</fullName>
    </submittedName>
</protein>
<dbReference type="CDD" id="cd01902">
    <property type="entry name" value="Ntn_CGH"/>
    <property type="match status" value="1"/>
</dbReference>
<dbReference type="PANTHER" id="PTHR35527">
    <property type="entry name" value="CHOLOYLGLYCINE HYDROLASE"/>
    <property type="match status" value="1"/>
</dbReference>
<evidence type="ECO:0000256" key="2">
    <source>
        <dbReference type="ARBA" id="ARBA00022801"/>
    </source>
</evidence>
<evidence type="ECO:0000256" key="1">
    <source>
        <dbReference type="ARBA" id="ARBA00006625"/>
    </source>
</evidence>
<evidence type="ECO:0000313" key="4">
    <source>
        <dbReference type="EMBL" id="SFL56602.1"/>
    </source>
</evidence>
<dbReference type="RefSeq" id="WP_207502884.1">
    <property type="nucleotide sequence ID" value="NZ_FOTQ01000001.1"/>
</dbReference>
<dbReference type="SUPFAM" id="SSF56235">
    <property type="entry name" value="N-terminal nucleophile aminohydrolases (Ntn hydrolases)"/>
    <property type="match status" value="1"/>
</dbReference>
<dbReference type="STRING" id="254406.SAMN04488042_101702"/>
<sequence length="370" mass="40546">MLVNETHLGKIITNLGGCEDMMKKLRNGLYLALATGLVLSTTLQPANACSRILVETGNGSFITGRSMDWVDPDLASDLWIFPQGVERKGGGSDNELTWTSKYGSVITSFYGTASADGINEKGLAGGMQYLSDSDYGDPAVTGKPTISIGAWLQYFLDNFATVEEAVAAMQDPPFTIVSKPVANGVAAEIHMAISDASGDSAIFEYIDGELVIHHGREYNIMTNDPDFSTQLKLLEYWKGVNGDKFLPGTLSPTDRLVRLDWMLNRLQKFEDQNMSLASVFSVMRNISPPIGMNSPENPMSAITLWRTVSDHSAKTYYFDSAVSPTVFWVDLNKVDLQPGAKTMTLKVSKDRPLSGEVSSQFEEAEPFEFL</sequence>
<keyword evidence="5" id="KW-1185">Reference proteome</keyword>
<dbReference type="InterPro" id="IPR029055">
    <property type="entry name" value="Ntn_hydrolases_N"/>
</dbReference>
<organism evidence="4 5">
    <name type="scientific">Shimia aestuarii</name>
    <dbReference type="NCBI Taxonomy" id="254406"/>
    <lineage>
        <taxon>Bacteria</taxon>
        <taxon>Pseudomonadati</taxon>
        <taxon>Pseudomonadota</taxon>
        <taxon>Alphaproteobacteria</taxon>
        <taxon>Rhodobacterales</taxon>
        <taxon>Roseobacteraceae</taxon>
    </lineage>
</organism>
<dbReference type="AlphaFoldDB" id="A0A1I4IQG9"/>
<dbReference type="Gene3D" id="3.60.60.10">
    <property type="entry name" value="Penicillin V Acylase, Chain A"/>
    <property type="match status" value="1"/>
</dbReference>
<name>A0A1I4IQG9_9RHOB</name>
<reference evidence="4 5" key="1">
    <citation type="submission" date="2016-10" db="EMBL/GenBank/DDBJ databases">
        <authorList>
            <person name="de Groot N.N."/>
        </authorList>
    </citation>
    <scope>NUCLEOTIDE SEQUENCE [LARGE SCALE GENOMIC DNA]</scope>
    <source>
        <strain evidence="4 5">DSM 15283</strain>
    </source>
</reference>
<dbReference type="GO" id="GO:0016787">
    <property type="term" value="F:hydrolase activity"/>
    <property type="evidence" value="ECO:0007669"/>
    <property type="project" value="UniProtKB-KW"/>
</dbReference>
<proteinExistence type="inferred from homology"/>
<evidence type="ECO:0000259" key="3">
    <source>
        <dbReference type="Pfam" id="PF02275"/>
    </source>
</evidence>
<dbReference type="InterPro" id="IPR052193">
    <property type="entry name" value="Peptidase_C59"/>
</dbReference>
<dbReference type="Pfam" id="PF02275">
    <property type="entry name" value="CBAH"/>
    <property type="match status" value="1"/>
</dbReference>
<comment type="similarity">
    <text evidence="1">Belongs to the peptidase C59 family.</text>
</comment>
<dbReference type="EMBL" id="FOTQ01000001">
    <property type="protein sequence ID" value="SFL56602.1"/>
    <property type="molecule type" value="Genomic_DNA"/>
</dbReference>